<dbReference type="Proteomes" id="UP000663853">
    <property type="component" value="Unassembled WGS sequence"/>
</dbReference>
<feature type="compositionally biased region" description="Low complexity" evidence="1">
    <location>
        <begin position="234"/>
        <end position="252"/>
    </location>
</feature>
<feature type="region of interest" description="Disordered" evidence="1">
    <location>
        <begin position="1"/>
        <end position="35"/>
    </location>
</feature>
<comment type="caution">
    <text evidence="2">The sequence shown here is derived from an EMBL/GenBank/DDBJ whole genome shotgun (WGS) entry which is preliminary data.</text>
</comment>
<dbReference type="AlphaFoldDB" id="A0A8H2Y0D3"/>
<evidence type="ECO:0000256" key="1">
    <source>
        <dbReference type="SAM" id="MobiDB-lite"/>
    </source>
</evidence>
<feature type="region of interest" description="Disordered" evidence="1">
    <location>
        <begin position="232"/>
        <end position="256"/>
    </location>
</feature>
<accession>A0A8H2Y0D3</accession>
<evidence type="ECO:0000313" key="3">
    <source>
        <dbReference type="Proteomes" id="UP000663853"/>
    </source>
</evidence>
<proteinExistence type="predicted"/>
<protein>
    <submittedName>
        <fullName evidence="2">Uncharacterized protein</fullName>
    </submittedName>
</protein>
<gene>
    <name evidence="2" type="ORF">RDB_LOCUS34957</name>
</gene>
<name>A0A8H2Y0D3_9AGAM</name>
<reference evidence="2" key="1">
    <citation type="submission" date="2021-01" db="EMBL/GenBank/DDBJ databases">
        <authorList>
            <person name="Kaushik A."/>
        </authorList>
    </citation>
    <scope>NUCLEOTIDE SEQUENCE</scope>
    <source>
        <strain evidence="2">AG6-10EEA</strain>
    </source>
</reference>
<sequence length="456" mass="50654">MSSDHEQLPPYSHNSDRLPQYSRLPEAPISSKLSPNHYVTRSRRMALDLGQRYQSTRVPAFGREGLVEGHVWIQSFENVEKIQVTLTGAVVSYFLEFGTANRPQVRQLVHQTHELWSERELDPAASKEGRSLAFALVMPEYIEGLESDNGRSIPLPPSASVIMCDAGAHVAYMVRVDMFRKGWRTHDTVKSEILYLPRTTTRYSRPFLPLPNSEKLRPTQAEEWSILQIPQTVKTKPGAKPGTKPGPTSKAPSQPHISLPQLFRDDLIIRLFLPHGLRYPAGREILWSIAVVFPRTGSSASSVRSGRSSSTMSDEQVSALMAGVSLRLVCVSTVAVRGVASRRERVVAVGEPFMSVPNGVSDEGERMVVIRGYLRSGEEEKDMSWGVPGFISVVYEIRVSVKPDESAGPDAPTWEYCERIMITSHEADGEIHNAGVPALLLPGATREQPPFYLMGL</sequence>
<dbReference type="EMBL" id="CAJMXA010000681">
    <property type="protein sequence ID" value="CAE6439547.1"/>
    <property type="molecule type" value="Genomic_DNA"/>
</dbReference>
<evidence type="ECO:0000313" key="2">
    <source>
        <dbReference type="EMBL" id="CAE6439547.1"/>
    </source>
</evidence>
<organism evidence="2 3">
    <name type="scientific">Rhizoctonia solani</name>
    <dbReference type="NCBI Taxonomy" id="456999"/>
    <lineage>
        <taxon>Eukaryota</taxon>
        <taxon>Fungi</taxon>
        <taxon>Dikarya</taxon>
        <taxon>Basidiomycota</taxon>
        <taxon>Agaricomycotina</taxon>
        <taxon>Agaricomycetes</taxon>
        <taxon>Cantharellales</taxon>
        <taxon>Ceratobasidiaceae</taxon>
        <taxon>Rhizoctonia</taxon>
    </lineage>
</organism>